<reference evidence="6" key="1">
    <citation type="submission" date="2015-06" db="EMBL/GenBank/DDBJ databases">
        <title>Evolution and Diversity of Sexually-Related Genes in an Arbuscular Mycorrhizal Fungi.</title>
        <authorList>
            <person name="Charron P."/>
            <person name="Marton T."/>
            <person name="Corradi N."/>
        </authorList>
    </citation>
    <scope>NUCLEOTIDE SEQUENCE</scope>
    <source>
        <strain evidence="6">C2</strain>
    </source>
</reference>
<gene>
    <name evidence="6" type="primary">HMG109</name>
</gene>
<dbReference type="OrthoDB" id="6247875at2759"/>
<dbReference type="PANTHER" id="PTHR10270">
    <property type="entry name" value="SOX TRANSCRIPTION FACTOR"/>
    <property type="match status" value="1"/>
</dbReference>
<dbReference type="VEuPathDB" id="FungiDB:FUN_016840"/>
<dbReference type="Gene3D" id="1.10.30.10">
    <property type="entry name" value="High mobility group box domain"/>
    <property type="match status" value="1"/>
</dbReference>
<dbReference type="GO" id="GO:0001228">
    <property type="term" value="F:DNA-binding transcription activator activity, RNA polymerase II-specific"/>
    <property type="evidence" value="ECO:0007669"/>
    <property type="project" value="TreeGrafter"/>
</dbReference>
<evidence type="ECO:0000256" key="3">
    <source>
        <dbReference type="PROSITE-ProRule" id="PRU00267"/>
    </source>
</evidence>
<evidence type="ECO:0000259" key="5">
    <source>
        <dbReference type="PROSITE" id="PS50118"/>
    </source>
</evidence>
<name>A0A1B1ETW7_9GLOM</name>
<dbReference type="VEuPathDB" id="FungiDB:RhiirA1_306010"/>
<dbReference type="Pfam" id="PF00505">
    <property type="entry name" value="HMG_box"/>
    <property type="match status" value="1"/>
</dbReference>
<evidence type="ECO:0000313" key="6">
    <source>
        <dbReference type="EMBL" id="ANQ32259.1"/>
    </source>
</evidence>
<dbReference type="SUPFAM" id="SSF47095">
    <property type="entry name" value="HMG-box"/>
    <property type="match status" value="1"/>
</dbReference>
<dbReference type="InterPro" id="IPR036910">
    <property type="entry name" value="HMG_box_dom_sf"/>
</dbReference>
<dbReference type="PANTHER" id="PTHR10270:SF161">
    <property type="entry name" value="SEX-DETERMINING REGION Y PROTEIN"/>
    <property type="match status" value="1"/>
</dbReference>
<dbReference type="CDD" id="cd01389">
    <property type="entry name" value="HMG-box_ROX1-like"/>
    <property type="match status" value="1"/>
</dbReference>
<dbReference type="GO" id="GO:0030154">
    <property type="term" value="P:cell differentiation"/>
    <property type="evidence" value="ECO:0007669"/>
    <property type="project" value="TreeGrafter"/>
</dbReference>
<feature type="DNA-binding region" description="HMG box" evidence="3">
    <location>
        <begin position="98"/>
        <end position="163"/>
    </location>
</feature>
<protein>
    <submittedName>
        <fullName evidence="6">MATA-HMG</fullName>
    </submittedName>
</protein>
<dbReference type="SMART" id="SM00398">
    <property type="entry name" value="HMG"/>
    <property type="match status" value="1"/>
</dbReference>
<keyword evidence="2" id="KW-0804">Transcription</keyword>
<keyword evidence="3" id="KW-0539">Nucleus</keyword>
<feature type="compositionally biased region" description="Polar residues" evidence="4">
    <location>
        <begin position="180"/>
        <end position="190"/>
    </location>
</feature>
<sequence>MDEAARKKYCRLLMFDVPPPSNNTKNSLNTAEMPFMIDCTTSLENSFRTQDNFVFTSFEPMRVKPQSPIKNKKSISYKKTIEKDTIIDESYQQSIKKIPRPPNAFILYRRAKQKLITKERSNAKISQLLAKMWRDETEEEKLRWRKIADRKKVEHMQAHPGYVYRPKRPISNDKRKRSKTTPSKQPISTLENTCVSELETSNVNLSTIESLVVFDNSSSYNHTFPSISPQESKPKEMNFNPEGGFNFLEQPKEMNFNPEGGFNFLEQPEEMNFNSEGFNFLEQPEEMNFNSEGFNFLEQPEEMNFNPEGGFFLEQPKEMNFNSEGGFNFLEQYSQYSPYFFIDSLYNAQENISQEQMNEFIPLNRDPLFNIFS</sequence>
<dbReference type="PROSITE" id="PS50118">
    <property type="entry name" value="HMG_BOX_2"/>
    <property type="match status" value="1"/>
</dbReference>
<evidence type="ECO:0000256" key="1">
    <source>
        <dbReference type="ARBA" id="ARBA00023125"/>
    </source>
</evidence>
<accession>A0A1B1ETW7</accession>
<dbReference type="GO" id="GO:0000978">
    <property type="term" value="F:RNA polymerase II cis-regulatory region sequence-specific DNA binding"/>
    <property type="evidence" value="ECO:0007669"/>
    <property type="project" value="TreeGrafter"/>
</dbReference>
<evidence type="ECO:0000256" key="2">
    <source>
        <dbReference type="ARBA" id="ARBA00023163"/>
    </source>
</evidence>
<dbReference type="VEuPathDB" id="FungiDB:RhiirFUN_022153"/>
<feature type="domain" description="HMG box" evidence="5">
    <location>
        <begin position="98"/>
        <end position="163"/>
    </location>
</feature>
<dbReference type="AlphaFoldDB" id="A0A1B1ETW7"/>
<feature type="region of interest" description="Disordered" evidence="4">
    <location>
        <begin position="155"/>
        <end position="190"/>
    </location>
</feature>
<keyword evidence="1 3" id="KW-0238">DNA-binding</keyword>
<dbReference type="InterPro" id="IPR009071">
    <property type="entry name" value="HMG_box_dom"/>
</dbReference>
<dbReference type="EMBL" id="KT212807">
    <property type="protein sequence ID" value="ANQ32259.1"/>
    <property type="molecule type" value="Genomic_DNA"/>
</dbReference>
<dbReference type="GO" id="GO:0005634">
    <property type="term" value="C:nucleus"/>
    <property type="evidence" value="ECO:0007669"/>
    <property type="project" value="UniProtKB-UniRule"/>
</dbReference>
<evidence type="ECO:0000256" key="4">
    <source>
        <dbReference type="SAM" id="MobiDB-lite"/>
    </source>
</evidence>
<proteinExistence type="predicted"/>
<organism evidence="6">
    <name type="scientific">Rhizophagus irregularis</name>
    <dbReference type="NCBI Taxonomy" id="588596"/>
    <lineage>
        <taxon>Eukaryota</taxon>
        <taxon>Fungi</taxon>
        <taxon>Fungi incertae sedis</taxon>
        <taxon>Mucoromycota</taxon>
        <taxon>Glomeromycotina</taxon>
        <taxon>Glomeromycetes</taxon>
        <taxon>Glomerales</taxon>
        <taxon>Glomeraceae</taxon>
        <taxon>Rhizophagus</taxon>
    </lineage>
</organism>
<dbReference type="InterPro" id="IPR050140">
    <property type="entry name" value="SRY-related_HMG-box_TF-like"/>
</dbReference>